<sequence length="96" mass="11266">MDQDLSDKSREKAARNLDLWWVMTALWITFIVSVFSKVQIAPFLRKTKSLSGTICDGVLCSARRLRVKRYWSVGLLLMEHWLFSLALYFCVYLVFL</sequence>
<keyword evidence="1" id="KW-0812">Transmembrane</keyword>
<keyword evidence="3" id="KW-1185">Reference proteome</keyword>
<dbReference type="Proteomes" id="UP000887116">
    <property type="component" value="Unassembled WGS sequence"/>
</dbReference>
<feature type="transmembrane region" description="Helical" evidence="1">
    <location>
        <begin position="73"/>
        <end position="95"/>
    </location>
</feature>
<keyword evidence="1" id="KW-0472">Membrane</keyword>
<comment type="caution">
    <text evidence="2">The sequence shown here is derived from an EMBL/GenBank/DDBJ whole genome shotgun (WGS) entry which is preliminary data.</text>
</comment>
<accession>A0A8X6KTU9</accession>
<organism evidence="2 3">
    <name type="scientific">Trichonephila clavata</name>
    <name type="common">Joro spider</name>
    <name type="synonym">Nephila clavata</name>
    <dbReference type="NCBI Taxonomy" id="2740835"/>
    <lineage>
        <taxon>Eukaryota</taxon>
        <taxon>Metazoa</taxon>
        <taxon>Ecdysozoa</taxon>
        <taxon>Arthropoda</taxon>
        <taxon>Chelicerata</taxon>
        <taxon>Arachnida</taxon>
        <taxon>Araneae</taxon>
        <taxon>Araneomorphae</taxon>
        <taxon>Entelegynae</taxon>
        <taxon>Araneoidea</taxon>
        <taxon>Nephilidae</taxon>
        <taxon>Trichonephila</taxon>
    </lineage>
</organism>
<reference evidence="2" key="1">
    <citation type="submission" date="2020-07" db="EMBL/GenBank/DDBJ databases">
        <title>Multicomponent nature underlies the extraordinary mechanical properties of spider dragline silk.</title>
        <authorList>
            <person name="Kono N."/>
            <person name="Nakamura H."/>
            <person name="Mori M."/>
            <person name="Yoshida Y."/>
            <person name="Ohtoshi R."/>
            <person name="Malay A.D."/>
            <person name="Moran D.A.P."/>
            <person name="Tomita M."/>
            <person name="Numata K."/>
            <person name="Arakawa K."/>
        </authorList>
    </citation>
    <scope>NUCLEOTIDE SEQUENCE</scope>
</reference>
<proteinExistence type="predicted"/>
<feature type="transmembrane region" description="Helical" evidence="1">
    <location>
        <begin position="20"/>
        <end position="38"/>
    </location>
</feature>
<evidence type="ECO:0000256" key="1">
    <source>
        <dbReference type="SAM" id="Phobius"/>
    </source>
</evidence>
<dbReference type="AlphaFoldDB" id="A0A8X6KTU9"/>
<evidence type="ECO:0000313" key="3">
    <source>
        <dbReference type="Proteomes" id="UP000887116"/>
    </source>
</evidence>
<keyword evidence="1" id="KW-1133">Transmembrane helix</keyword>
<evidence type="ECO:0000313" key="2">
    <source>
        <dbReference type="EMBL" id="GFQ84889.1"/>
    </source>
</evidence>
<name>A0A8X6KTU9_TRICU</name>
<dbReference type="EMBL" id="BMAO01032820">
    <property type="protein sequence ID" value="GFQ84889.1"/>
    <property type="molecule type" value="Genomic_DNA"/>
</dbReference>
<protein>
    <submittedName>
        <fullName evidence="2">Uncharacterized protein</fullName>
    </submittedName>
</protein>
<gene>
    <name evidence="2" type="ORF">TNCT_117511</name>
</gene>